<dbReference type="EMBL" id="MN740543">
    <property type="protein sequence ID" value="QHS77177.1"/>
    <property type="molecule type" value="Genomic_DNA"/>
</dbReference>
<name>A0A6C0ABU6_9ZZZZ</name>
<sequence>MELIKNRRGKMTKIKKDGEDLIINIKCRIPFGVEFYNRNKIINLSLLNQNNEEYNSIQEFKSLEKQIIEVIPDEYKNTRSFISSIRSLDEKIGQKIIRTYISKKKGEEYILTSEFLKTKHLVEATIKFDSVWTSQTSYGVMVNILNVKRV</sequence>
<accession>A0A6C0ABU6</accession>
<reference evidence="1" key="1">
    <citation type="journal article" date="2020" name="Nature">
        <title>Giant virus diversity and host interactions through global metagenomics.</title>
        <authorList>
            <person name="Schulz F."/>
            <person name="Roux S."/>
            <person name="Paez-Espino D."/>
            <person name="Jungbluth S."/>
            <person name="Walsh D.A."/>
            <person name="Denef V.J."/>
            <person name="McMahon K.D."/>
            <person name="Konstantinidis K.T."/>
            <person name="Eloe-Fadrosh E.A."/>
            <person name="Kyrpides N.C."/>
            <person name="Woyke T."/>
        </authorList>
    </citation>
    <scope>NUCLEOTIDE SEQUENCE</scope>
    <source>
        <strain evidence="1">GVMAG-S-1004661-13</strain>
    </source>
</reference>
<dbReference type="AlphaFoldDB" id="A0A6C0ABU6"/>
<proteinExistence type="predicted"/>
<protein>
    <submittedName>
        <fullName evidence="1">Uncharacterized protein</fullName>
    </submittedName>
</protein>
<organism evidence="1">
    <name type="scientific">viral metagenome</name>
    <dbReference type="NCBI Taxonomy" id="1070528"/>
    <lineage>
        <taxon>unclassified sequences</taxon>
        <taxon>metagenomes</taxon>
        <taxon>organismal metagenomes</taxon>
    </lineage>
</organism>
<evidence type="ECO:0000313" key="1">
    <source>
        <dbReference type="EMBL" id="QHS77177.1"/>
    </source>
</evidence>